<proteinExistence type="predicted"/>
<sequence length="377" mass="41122">MFPCIHPRNSLAEHFHLASTPHSVLHAEALCALSHSRIHTWLYLTRKYAVSTPFPTCLRDSKDMSTVNVNGFNFPQYYQYAPGPGQYYPGYPLLQPLQPPPPQTAPPVHSPILSPSKPAEPERRKRGCPRMRSQSPKKAKSGSPKRKHIKHARKNTTAADTVTNTAADMVAVAEKENYAVNTSRSCRIGIHQLVGVGDRVGLKALAGDRQGQALPLRVGAGRRRGQAASQKIFNGKRSANAIKSQWQCSIKIYDWMVAFDMFTGNSGGDPDSGDATAVLKGKLAAARTASLAIRGLTPVMIIEWENNGWCHLFDQQLGGSTKVTRPVVCNSVASLSDADDSNDNNLDPVLKLESRKTPAAFATCACQKGVPQRLIHI</sequence>
<feature type="compositionally biased region" description="Pro residues" evidence="1">
    <location>
        <begin position="97"/>
        <end position="109"/>
    </location>
</feature>
<feature type="region of interest" description="Disordered" evidence="1">
    <location>
        <begin position="91"/>
        <end position="157"/>
    </location>
</feature>
<dbReference type="AlphaFoldDB" id="A0AAD7GC37"/>
<gene>
    <name evidence="2" type="ORF">B0H17DRAFT_1138643</name>
</gene>
<organism evidence="2 3">
    <name type="scientific">Mycena rosella</name>
    <name type="common">Pink bonnet</name>
    <name type="synonym">Agaricus rosellus</name>
    <dbReference type="NCBI Taxonomy" id="1033263"/>
    <lineage>
        <taxon>Eukaryota</taxon>
        <taxon>Fungi</taxon>
        <taxon>Dikarya</taxon>
        <taxon>Basidiomycota</taxon>
        <taxon>Agaricomycotina</taxon>
        <taxon>Agaricomycetes</taxon>
        <taxon>Agaricomycetidae</taxon>
        <taxon>Agaricales</taxon>
        <taxon>Marasmiineae</taxon>
        <taxon>Mycenaceae</taxon>
        <taxon>Mycena</taxon>
    </lineage>
</organism>
<keyword evidence="3" id="KW-1185">Reference proteome</keyword>
<accession>A0AAD7GC37</accession>
<protein>
    <submittedName>
        <fullName evidence="2">Uncharacterized protein</fullName>
    </submittedName>
</protein>
<comment type="caution">
    <text evidence="2">The sequence shown here is derived from an EMBL/GenBank/DDBJ whole genome shotgun (WGS) entry which is preliminary data.</text>
</comment>
<dbReference type="EMBL" id="JARKIE010000121">
    <property type="protein sequence ID" value="KAJ7681210.1"/>
    <property type="molecule type" value="Genomic_DNA"/>
</dbReference>
<evidence type="ECO:0000313" key="2">
    <source>
        <dbReference type="EMBL" id="KAJ7681210.1"/>
    </source>
</evidence>
<evidence type="ECO:0000313" key="3">
    <source>
        <dbReference type="Proteomes" id="UP001221757"/>
    </source>
</evidence>
<name>A0AAD7GC37_MYCRO</name>
<evidence type="ECO:0000256" key="1">
    <source>
        <dbReference type="SAM" id="MobiDB-lite"/>
    </source>
</evidence>
<feature type="compositionally biased region" description="Basic residues" evidence="1">
    <location>
        <begin position="124"/>
        <end position="154"/>
    </location>
</feature>
<reference evidence="2" key="1">
    <citation type="submission" date="2023-03" db="EMBL/GenBank/DDBJ databases">
        <title>Massive genome expansion in bonnet fungi (Mycena s.s.) driven by repeated elements and novel gene families across ecological guilds.</title>
        <authorList>
            <consortium name="Lawrence Berkeley National Laboratory"/>
            <person name="Harder C.B."/>
            <person name="Miyauchi S."/>
            <person name="Viragh M."/>
            <person name="Kuo A."/>
            <person name="Thoen E."/>
            <person name="Andreopoulos B."/>
            <person name="Lu D."/>
            <person name="Skrede I."/>
            <person name="Drula E."/>
            <person name="Henrissat B."/>
            <person name="Morin E."/>
            <person name="Kohler A."/>
            <person name="Barry K."/>
            <person name="LaButti K."/>
            <person name="Morin E."/>
            <person name="Salamov A."/>
            <person name="Lipzen A."/>
            <person name="Mereny Z."/>
            <person name="Hegedus B."/>
            <person name="Baldrian P."/>
            <person name="Stursova M."/>
            <person name="Weitz H."/>
            <person name="Taylor A."/>
            <person name="Grigoriev I.V."/>
            <person name="Nagy L.G."/>
            <person name="Martin F."/>
            <person name="Kauserud H."/>
        </authorList>
    </citation>
    <scope>NUCLEOTIDE SEQUENCE</scope>
    <source>
        <strain evidence="2">CBHHK067</strain>
    </source>
</reference>
<dbReference type="Proteomes" id="UP001221757">
    <property type="component" value="Unassembled WGS sequence"/>
</dbReference>